<dbReference type="UniPathway" id="UPA00034">
    <property type="reaction ID" value="UER00027"/>
</dbReference>
<evidence type="ECO:0000259" key="15">
    <source>
        <dbReference type="Pfam" id="PF00278"/>
    </source>
</evidence>
<feature type="active site" description="Proton donor" evidence="13">
    <location>
        <position position="343"/>
    </location>
</feature>
<dbReference type="EC" id="4.1.1.20" evidence="10 12"/>
<dbReference type="CDD" id="cd06828">
    <property type="entry name" value="PLPDE_III_DapDC"/>
    <property type="match status" value="1"/>
</dbReference>
<evidence type="ECO:0000259" key="16">
    <source>
        <dbReference type="Pfam" id="PF02784"/>
    </source>
</evidence>
<evidence type="ECO:0000256" key="11">
    <source>
        <dbReference type="ARBA" id="ARBA00074972"/>
    </source>
</evidence>
<sequence>MDYFNYRSGELYAEGVPVADIAARFGTPAYVYSRATLERHYRAYDEALAGRERLICYAVKANSNLAVLNVLARLGAGFDIVSAGELERVIRAGGDPARVVFSGVGKQPWEMRKALEAGVHCFNVESDTELDRLNEVAGELGVRAPVSLRVNPDVDAGTHPYISTGLKENKFGVDIVQAPEIYARANAMPHLEVIGVDCHIGSQLTSVEPFLDALDRVLALIDQLAERGIRIRHLDMGGGLGVRYDQEQPPEPAEYAARLLERLGDRELKLVLEPGRSIAANAGILLTKVEFLKCTEQRNFAIIDAAMNDLIRPALYSAWQDIVPVVQRDDIEAKPWDLVGPVCETGDFLGKDRNLSLAPGDLLAVRSAGAYGFVMASNYNTRNRPPELMVDGDQVHVVRRRETLDDQLAPESCLPE</sequence>
<feature type="domain" description="Orn/DAP/Arg decarboxylase 2 N-terminal" evidence="16">
    <location>
        <begin position="35"/>
        <end position="280"/>
    </location>
</feature>
<evidence type="ECO:0000256" key="4">
    <source>
        <dbReference type="ARBA" id="ARBA00022898"/>
    </source>
</evidence>
<evidence type="ECO:0000256" key="7">
    <source>
        <dbReference type="ARBA" id="ARBA00050464"/>
    </source>
</evidence>
<evidence type="ECO:0000256" key="13">
    <source>
        <dbReference type="PIRSR" id="PIRSR600183-50"/>
    </source>
</evidence>
<reference evidence="17 18" key="1">
    <citation type="submission" date="2016-10" db="EMBL/GenBank/DDBJ databases">
        <authorList>
            <person name="de Groot N.N."/>
        </authorList>
    </citation>
    <scope>NUCLEOTIDE SEQUENCE [LARGE SCALE GENOMIC DNA]</scope>
    <source>
        <strain evidence="17 18">CGMCC 1.7059</strain>
    </source>
</reference>
<proteinExistence type="inferred from homology"/>
<keyword evidence="2 12" id="KW-0028">Amino-acid biosynthesis</keyword>
<keyword evidence="3 12" id="KW-0210">Decarboxylase</keyword>
<dbReference type="InterPro" id="IPR022644">
    <property type="entry name" value="De-COase2_N"/>
</dbReference>
<dbReference type="STRING" id="488533.SAMN04487960_105110"/>
<comment type="pathway">
    <text evidence="8 12 14">Amino-acid biosynthesis; L-lysine biosynthesis via DAP pathway; L-lysine from DL-2,6-diaminopimelate: step 1/1.</text>
</comment>
<accession>A0A1H2XND5</accession>
<evidence type="ECO:0000313" key="18">
    <source>
        <dbReference type="Proteomes" id="UP000199675"/>
    </source>
</evidence>
<dbReference type="PRINTS" id="PR01181">
    <property type="entry name" value="DAPDCRBXLASE"/>
</dbReference>
<name>A0A1H2XND5_9GAMM</name>
<feature type="binding site" evidence="12">
    <location>
        <position position="312"/>
    </location>
    <ligand>
        <name>substrate</name>
    </ligand>
</feature>
<dbReference type="Proteomes" id="UP000199675">
    <property type="component" value="Unassembled WGS sequence"/>
</dbReference>
<dbReference type="PROSITE" id="PS00879">
    <property type="entry name" value="ODR_DC_2_2"/>
    <property type="match status" value="1"/>
</dbReference>
<feature type="domain" description="Orn/DAP/Arg decarboxylase 2 C-terminal" evidence="15">
    <location>
        <begin position="30"/>
        <end position="369"/>
    </location>
</feature>
<comment type="cofactor">
    <cofactor evidence="1 12 13 14">
        <name>pyridoxal 5'-phosphate</name>
        <dbReference type="ChEBI" id="CHEBI:597326"/>
    </cofactor>
</comment>
<evidence type="ECO:0000256" key="12">
    <source>
        <dbReference type="HAMAP-Rule" id="MF_02120"/>
    </source>
</evidence>
<dbReference type="GO" id="GO:0030170">
    <property type="term" value="F:pyridoxal phosphate binding"/>
    <property type="evidence" value="ECO:0007669"/>
    <property type="project" value="UniProtKB-UniRule"/>
</dbReference>
<feature type="modified residue" description="N6-(pyridoxal phosphate)lysine" evidence="12 13">
    <location>
        <position position="60"/>
    </location>
</feature>
<protein>
    <recommendedName>
        <fullName evidence="11 12">Diaminopimelate decarboxylase</fullName>
        <shortName evidence="12">DAP decarboxylase</shortName>
        <shortName evidence="12">DAPDC</shortName>
        <ecNumber evidence="10 12">4.1.1.20</ecNumber>
    </recommendedName>
</protein>
<organism evidence="17 18">
    <name type="scientific">Marinobacter mobilis</name>
    <dbReference type="NCBI Taxonomy" id="488533"/>
    <lineage>
        <taxon>Bacteria</taxon>
        <taxon>Pseudomonadati</taxon>
        <taxon>Pseudomonadota</taxon>
        <taxon>Gammaproteobacteria</taxon>
        <taxon>Pseudomonadales</taxon>
        <taxon>Marinobacteraceae</taxon>
        <taxon>Marinobacter</taxon>
    </lineage>
</organism>
<dbReference type="FunFam" id="2.40.37.10:FF:000003">
    <property type="entry name" value="Diaminopimelate decarboxylase"/>
    <property type="match status" value="1"/>
</dbReference>
<dbReference type="GO" id="GO:0009089">
    <property type="term" value="P:lysine biosynthetic process via diaminopimelate"/>
    <property type="evidence" value="ECO:0007669"/>
    <property type="project" value="UniProtKB-UniRule"/>
</dbReference>
<dbReference type="HAMAP" id="MF_02120">
    <property type="entry name" value="LysA"/>
    <property type="match status" value="1"/>
</dbReference>
<dbReference type="InterPro" id="IPR022643">
    <property type="entry name" value="De-COase2_C"/>
</dbReference>
<feature type="binding site" evidence="12">
    <location>
        <position position="371"/>
    </location>
    <ligand>
        <name>substrate</name>
    </ligand>
</feature>
<dbReference type="AlphaFoldDB" id="A0A1H2XND5"/>
<evidence type="ECO:0000256" key="10">
    <source>
        <dbReference type="ARBA" id="ARBA00066427"/>
    </source>
</evidence>
<dbReference type="Pfam" id="PF00278">
    <property type="entry name" value="Orn_DAP_Arg_deC"/>
    <property type="match status" value="1"/>
</dbReference>
<comment type="subunit">
    <text evidence="12">Homodimer.</text>
</comment>
<keyword evidence="18" id="KW-1185">Reference proteome</keyword>
<dbReference type="Gene3D" id="3.20.20.10">
    <property type="entry name" value="Alanine racemase"/>
    <property type="match status" value="1"/>
</dbReference>
<dbReference type="Pfam" id="PF02784">
    <property type="entry name" value="Orn_Arg_deC_N"/>
    <property type="match status" value="1"/>
</dbReference>
<gene>
    <name evidence="12" type="primary">lysA</name>
    <name evidence="17" type="ORF">SAMN04487960_105110</name>
</gene>
<dbReference type="SUPFAM" id="SSF51419">
    <property type="entry name" value="PLP-binding barrel"/>
    <property type="match status" value="1"/>
</dbReference>
<dbReference type="RefSeq" id="WP_091812802.1">
    <property type="nucleotide sequence ID" value="NZ_FNNE01000005.1"/>
</dbReference>
<dbReference type="InterPro" id="IPR009006">
    <property type="entry name" value="Ala_racemase/Decarboxylase_C"/>
</dbReference>
<dbReference type="NCBIfam" id="TIGR01048">
    <property type="entry name" value="lysA"/>
    <property type="match status" value="1"/>
</dbReference>
<dbReference type="PROSITE" id="PS00878">
    <property type="entry name" value="ODR_DC_2_1"/>
    <property type="match status" value="1"/>
</dbReference>
<keyword evidence="4 12" id="KW-0663">Pyridoxal phosphate</keyword>
<dbReference type="InterPro" id="IPR022653">
    <property type="entry name" value="De-COase2_pyr-phos_BS"/>
</dbReference>
<dbReference type="GO" id="GO:0008836">
    <property type="term" value="F:diaminopimelate decarboxylase activity"/>
    <property type="evidence" value="ECO:0007669"/>
    <property type="project" value="UniProtKB-UniRule"/>
</dbReference>
<feature type="binding site" evidence="12">
    <location>
        <begin position="273"/>
        <end position="276"/>
    </location>
    <ligand>
        <name>pyridoxal 5'-phosphate</name>
        <dbReference type="ChEBI" id="CHEBI:597326"/>
    </ligand>
</feature>
<evidence type="ECO:0000256" key="3">
    <source>
        <dbReference type="ARBA" id="ARBA00022793"/>
    </source>
</evidence>
<dbReference type="InterPro" id="IPR002986">
    <property type="entry name" value="DAP_deCOOHase_LysA"/>
</dbReference>
<feature type="binding site" evidence="12">
    <location>
        <position position="239"/>
    </location>
    <ligand>
        <name>pyridoxal 5'-phosphate</name>
        <dbReference type="ChEBI" id="CHEBI:597326"/>
    </ligand>
</feature>
<comment type="catalytic activity">
    <reaction evidence="7 12 14">
        <text>meso-2,6-diaminopimelate + H(+) = L-lysine + CO2</text>
        <dbReference type="Rhea" id="RHEA:15101"/>
        <dbReference type="ChEBI" id="CHEBI:15378"/>
        <dbReference type="ChEBI" id="CHEBI:16526"/>
        <dbReference type="ChEBI" id="CHEBI:32551"/>
        <dbReference type="ChEBI" id="CHEBI:57791"/>
        <dbReference type="EC" id="4.1.1.20"/>
    </reaction>
</comment>
<comment type="function">
    <text evidence="12">Specifically catalyzes the decarboxylation of meso-diaminopimelate (meso-DAP) to L-lysine.</text>
</comment>
<evidence type="ECO:0000256" key="1">
    <source>
        <dbReference type="ARBA" id="ARBA00001933"/>
    </source>
</evidence>
<dbReference type="EMBL" id="FNNE01000005">
    <property type="protein sequence ID" value="SDW94355.1"/>
    <property type="molecule type" value="Genomic_DNA"/>
</dbReference>
<dbReference type="InterPro" id="IPR000183">
    <property type="entry name" value="Orn/DAP/Arg_de-COase"/>
</dbReference>
<evidence type="ECO:0000256" key="2">
    <source>
        <dbReference type="ARBA" id="ARBA00022605"/>
    </source>
</evidence>
<evidence type="ECO:0000256" key="8">
    <source>
        <dbReference type="ARBA" id="ARBA00060643"/>
    </source>
</evidence>
<comment type="similarity">
    <text evidence="9 12">Belongs to the Orn/Lys/Arg decarboxylase class-II family. LysA subfamily.</text>
</comment>
<dbReference type="InterPro" id="IPR029066">
    <property type="entry name" value="PLP-binding_barrel"/>
</dbReference>
<keyword evidence="5 12" id="KW-0457">Lysine biosynthesis</keyword>
<evidence type="ECO:0000256" key="9">
    <source>
        <dbReference type="ARBA" id="ARBA00060983"/>
    </source>
</evidence>
<dbReference type="PRINTS" id="PR01179">
    <property type="entry name" value="ODADCRBXLASE"/>
</dbReference>
<keyword evidence="6 12" id="KW-0456">Lyase</keyword>
<dbReference type="PANTHER" id="PTHR43727:SF2">
    <property type="entry name" value="GROUP IV DECARBOXYLASE"/>
    <property type="match status" value="1"/>
</dbReference>
<feature type="binding site" evidence="12">
    <location>
        <position position="344"/>
    </location>
    <ligand>
        <name>substrate</name>
    </ligand>
</feature>
<feature type="binding site" evidence="12">
    <location>
        <position position="276"/>
    </location>
    <ligand>
        <name>substrate</name>
    </ligand>
</feature>
<evidence type="ECO:0000256" key="14">
    <source>
        <dbReference type="RuleBase" id="RU003738"/>
    </source>
</evidence>
<evidence type="ECO:0000256" key="6">
    <source>
        <dbReference type="ARBA" id="ARBA00023239"/>
    </source>
</evidence>
<evidence type="ECO:0000313" key="17">
    <source>
        <dbReference type="EMBL" id="SDW94355.1"/>
    </source>
</evidence>
<evidence type="ECO:0000256" key="5">
    <source>
        <dbReference type="ARBA" id="ARBA00023154"/>
    </source>
</evidence>
<dbReference type="InterPro" id="IPR022657">
    <property type="entry name" value="De-COase2_CS"/>
</dbReference>
<dbReference type="SUPFAM" id="SSF50621">
    <property type="entry name" value="Alanine racemase C-terminal domain-like"/>
    <property type="match status" value="1"/>
</dbReference>
<dbReference type="OrthoDB" id="9802241at2"/>
<dbReference type="PANTHER" id="PTHR43727">
    <property type="entry name" value="DIAMINOPIMELATE DECARBOXYLASE"/>
    <property type="match status" value="1"/>
</dbReference>
<dbReference type="Gene3D" id="2.40.37.10">
    <property type="entry name" value="Lyase, Ornithine Decarboxylase, Chain A, domain 1"/>
    <property type="match status" value="1"/>
</dbReference>
<feature type="binding site" evidence="12">
    <location>
        <position position="316"/>
    </location>
    <ligand>
        <name>substrate</name>
    </ligand>
</feature>
<feature type="binding site" evidence="12">
    <location>
        <position position="371"/>
    </location>
    <ligand>
        <name>pyridoxal 5'-phosphate</name>
        <dbReference type="ChEBI" id="CHEBI:597326"/>
    </ligand>
</feature>
<dbReference type="FunFam" id="3.20.20.10:FF:000003">
    <property type="entry name" value="Diaminopimelate decarboxylase"/>
    <property type="match status" value="1"/>
</dbReference>